<dbReference type="Gene3D" id="3.20.20.210">
    <property type="match status" value="1"/>
</dbReference>
<dbReference type="Proteomes" id="UP000738431">
    <property type="component" value="Chromosome"/>
</dbReference>
<keyword evidence="4" id="KW-1185">Reference proteome</keyword>
<feature type="region of interest" description="Disordered" evidence="1">
    <location>
        <begin position="349"/>
        <end position="369"/>
    </location>
</feature>
<reference evidence="3 4" key="1">
    <citation type="submission" date="2021-08" db="EMBL/GenBank/DDBJ databases">
        <authorList>
            <person name="Zhang D."/>
            <person name="Zhang A."/>
            <person name="Wang L."/>
        </authorList>
    </citation>
    <scope>NUCLEOTIDE SEQUENCE [LARGE SCALE GENOMIC DNA]</scope>
    <source>
        <strain evidence="3 4">WL0086</strain>
    </source>
</reference>
<dbReference type="PANTHER" id="PTHR47099">
    <property type="entry name" value="METHYLCOBAMIDE:COM METHYLTRANSFERASE MTBA"/>
    <property type="match status" value="1"/>
</dbReference>
<name>A0ABZ1C6M5_9BACT</name>
<proteinExistence type="predicted"/>
<evidence type="ECO:0000256" key="1">
    <source>
        <dbReference type="SAM" id="MobiDB-lite"/>
    </source>
</evidence>
<feature type="compositionally biased region" description="Polar residues" evidence="1">
    <location>
        <begin position="359"/>
        <end position="369"/>
    </location>
</feature>
<evidence type="ECO:0000313" key="4">
    <source>
        <dbReference type="Proteomes" id="UP000738431"/>
    </source>
</evidence>
<dbReference type="InterPro" id="IPR000257">
    <property type="entry name" value="Uroporphyrinogen_deCOase"/>
</dbReference>
<accession>A0ABZ1C6M5</accession>
<evidence type="ECO:0000313" key="3">
    <source>
        <dbReference type="EMBL" id="WRQ87374.1"/>
    </source>
</evidence>
<reference evidence="3 4" key="2">
    <citation type="submission" date="2023-12" db="EMBL/GenBank/DDBJ databases">
        <title>Description of an unclassified Opitutus bacterium of Verrucomicrobiota.</title>
        <authorList>
            <person name="Zhang D.-F."/>
        </authorList>
    </citation>
    <scope>NUCLEOTIDE SEQUENCE [LARGE SCALE GENOMIC DNA]</scope>
    <source>
        <strain evidence="3 4">WL0086</strain>
    </source>
</reference>
<feature type="domain" description="Uroporphyrinogen decarboxylase (URO-D)" evidence="2">
    <location>
        <begin position="48"/>
        <end position="322"/>
    </location>
</feature>
<organism evidence="3 4">
    <name type="scientific">Actomonas aquatica</name>
    <dbReference type="NCBI Taxonomy" id="2866162"/>
    <lineage>
        <taxon>Bacteria</taxon>
        <taxon>Pseudomonadati</taxon>
        <taxon>Verrucomicrobiota</taxon>
        <taxon>Opitutia</taxon>
        <taxon>Opitutales</taxon>
        <taxon>Opitutaceae</taxon>
        <taxon>Actomonas</taxon>
    </lineage>
</organism>
<dbReference type="EMBL" id="CP139781">
    <property type="protein sequence ID" value="WRQ87374.1"/>
    <property type="molecule type" value="Genomic_DNA"/>
</dbReference>
<evidence type="ECO:0000259" key="2">
    <source>
        <dbReference type="Pfam" id="PF01208"/>
    </source>
</evidence>
<dbReference type="InterPro" id="IPR052024">
    <property type="entry name" value="Methanogen_methyltrans"/>
</dbReference>
<dbReference type="Pfam" id="PF01208">
    <property type="entry name" value="URO-D"/>
    <property type="match status" value="1"/>
</dbReference>
<sequence>MITDTFLNLAREGHCMPIGTHLVLHEQPDPEAILLDGKRLGSVVAQTAVRFATPLAVPLMDLTVEKEALLLACKVPAEEVGAYHFTELPALPADIPPTPRMLATCQAIEYIAQETDLLPMGMCIGPYSLLTKLVRDPITPVFMSGMGMTGEDEPDIALIDALLIWSERMILDYVDAQIAAGAKAMIVCEPAANMVYFSPNQMEDNPRPFEFYVMEPMRRLADRLTARGVALVFHDCGELTDAMVERFATLEADMISLGSSRDLAHDASLLPKETVIFGNLPSKNFYATQLTTAEVEEMGRDLTARMQAIGHPFILGTECDVLSVPGKEAEIVSKVNALMRCACEQHAAGTGSRRAERVPTTNATVSEKQ</sequence>
<dbReference type="InterPro" id="IPR038071">
    <property type="entry name" value="UROD/MetE-like_sf"/>
</dbReference>
<dbReference type="RefSeq" id="WP_221029213.1">
    <property type="nucleotide sequence ID" value="NZ_CP139781.1"/>
</dbReference>
<dbReference type="PANTHER" id="PTHR47099:SF1">
    <property type="entry name" value="METHYLCOBAMIDE:COM METHYLTRANSFERASE MTBA"/>
    <property type="match status" value="1"/>
</dbReference>
<gene>
    <name evidence="3" type="ORF">K1X11_021380</name>
</gene>
<protein>
    <submittedName>
        <fullName evidence="3">Uroporphyrinogen decarboxylase family protein</fullName>
    </submittedName>
</protein>
<dbReference type="SUPFAM" id="SSF51726">
    <property type="entry name" value="UROD/MetE-like"/>
    <property type="match status" value="1"/>
</dbReference>